<name>A0AAV4J075_9GAST</name>
<comment type="caution">
    <text evidence="5">The sequence shown here is derived from an EMBL/GenBank/DDBJ whole genome shotgun (WGS) entry which is preliminary data.</text>
</comment>
<accession>A0AAV4J075</accession>
<evidence type="ECO:0000259" key="4">
    <source>
        <dbReference type="PROSITE" id="PS51767"/>
    </source>
</evidence>
<keyword evidence="2" id="KW-1015">Disulfide bond</keyword>
<dbReference type="GO" id="GO:0006508">
    <property type="term" value="P:proteolysis"/>
    <property type="evidence" value="ECO:0007669"/>
    <property type="project" value="InterPro"/>
</dbReference>
<dbReference type="PROSITE" id="PS51767">
    <property type="entry name" value="PEPTIDASE_A1"/>
    <property type="match status" value="1"/>
</dbReference>
<comment type="similarity">
    <text evidence="1">Belongs to the peptidase A1 family.</text>
</comment>
<feature type="domain" description="Peptidase A1" evidence="4">
    <location>
        <begin position="80"/>
        <end position="180"/>
    </location>
</feature>
<dbReference type="PROSITE" id="PS00141">
    <property type="entry name" value="ASP_PROTEASE"/>
    <property type="match status" value="1"/>
</dbReference>
<protein>
    <submittedName>
        <fullName evidence="5">Cathepsin D</fullName>
    </submittedName>
</protein>
<reference evidence="5 6" key="1">
    <citation type="journal article" date="2021" name="Elife">
        <title>Chloroplast acquisition without the gene transfer in kleptoplastic sea slugs, Plakobranchus ocellatus.</title>
        <authorList>
            <person name="Maeda T."/>
            <person name="Takahashi S."/>
            <person name="Yoshida T."/>
            <person name="Shimamura S."/>
            <person name="Takaki Y."/>
            <person name="Nagai Y."/>
            <person name="Toyoda A."/>
            <person name="Suzuki Y."/>
            <person name="Arimoto A."/>
            <person name="Ishii H."/>
            <person name="Satoh N."/>
            <person name="Nishiyama T."/>
            <person name="Hasebe M."/>
            <person name="Maruyama T."/>
            <person name="Minagawa J."/>
            <person name="Obokata J."/>
            <person name="Shigenobu S."/>
        </authorList>
    </citation>
    <scope>NUCLEOTIDE SEQUENCE [LARGE SCALE GENOMIC DNA]</scope>
</reference>
<dbReference type="AlphaFoldDB" id="A0AAV4J075"/>
<feature type="coiled-coil region" evidence="3">
    <location>
        <begin position="33"/>
        <end position="60"/>
    </location>
</feature>
<dbReference type="FunFam" id="2.40.70.10:FF:000039">
    <property type="entry name" value="Cathepsin D preproprotein"/>
    <property type="match status" value="1"/>
</dbReference>
<dbReference type="InterPro" id="IPR001461">
    <property type="entry name" value="Aspartic_peptidase_A1"/>
</dbReference>
<dbReference type="GO" id="GO:0004190">
    <property type="term" value="F:aspartic-type endopeptidase activity"/>
    <property type="evidence" value="ECO:0007669"/>
    <property type="project" value="InterPro"/>
</dbReference>
<dbReference type="InterPro" id="IPR001969">
    <property type="entry name" value="Aspartic_peptidase_AS"/>
</dbReference>
<dbReference type="Gene3D" id="2.40.70.10">
    <property type="entry name" value="Acid Proteases"/>
    <property type="match status" value="1"/>
</dbReference>
<evidence type="ECO:0000256" key="2">
    <source>
        <dbReference type="PIRSR" id="PIRSR601461-2"/>
    </source>
</evidence>
<evidence type="ECO:0000256" key="3">
    <source>
        <dbReference type="SAM" id="Coils"/>
    </source>
</evidence>
<organism evidence="5 6">
    <name type="scientific">Elysia marginata</name>
    <dbReference type="NCBI Taxonomy" id="1093978"/>
    <lineage>
        <taxon>Eukaryota</taxon>
        <taxon>Metazoa</taxon>
        <taxon>Spiralia</taxon>
        <taxon>Lophotrochozoa</taxon>
        <taxon>Mollusca</taxon>
        <taxon>Gastropoda</taxon>
        <taxon>Heterobranchia</taxon>
        <taxon>Euthyneura</taxon>
        <taxon>Panpulmonata</taxon>
        <taxon>Sacoglossa</taxon>
        <taxon>Placobranchoidea</taxon>
        <taxon>Plakobranchidae</taxon>
        <taxon>Elysia</taxon>
    </lineage>
</organism>
<dbReference type="Proteomes" id="UP000762676">
    <property type="component" value="Unassembled WGS sequence"/>
</dbReference>
<keyword evidence="3" id="KW-0175">Coiled coil</keyword>
<dbReference type="PANTHER" id="PTHR47966:SF51">
    <property type="entry name" value="BETA-SITE APP-CLEAVING ENZYME, ISOFORM A-RELATED"/>
    <property type="match status" value="1"/>
</dbReference>
<evidence type="ECO:0000256" key="1">
    <source>
        <dbReference type="ARBA" id="ARBA00007447"/>
    </source>
</evidence>
<dbReference type="InterPro" id="IPR021109">
    <property type="entry name" value="Peptidase_aspartic_dom_sf"/>
</dbReference>
<gene>
    <name evidence="5" type="ORF">ElyMa_004917500</name>
</gene>
<dbReference type="Pfam" id="PF00026">
    <property type="entry name" value="Asp"/>
    <property type="match status" value="1"/>
</dbReference>
<sequence>MKLPTSISVVTLIVIISLDLSWAHLHRVKLHKMETARRTLQSHQNNVQHLVNKYKALNAIMSDDGASPVEPLTDYLDAQYYGEIGLGTPPQSFKVIFDTGSSNLWVPSQKCKWTDIACWLHNKYDSTKSSTYKKNGTDFAIRYGTGSLKGFLSSDVLSVSVMLEQLLCNKIGLMTSHSQQ</sequence>
<evidence type="ECO:0000313" key="6">
    <source>
        <dbReference type="Proteomes" id="UP000762676"/>
    </source>
</evidence>
<dbReference type="SUPFAM" id="SSF50630">
    <property type="entry name" value="Acid proteases"/>
    <property type="match status" value="1"/>
</dbReference>
<proteinExistence type="inferred from homology"/>
<keyword evidence="6" id="KW-1185">Reference proteome</keyword>
<dbReference type="PANTHER" id="PTHR47966">
    <property type="entry name" value="BETA-SITE APP-CLEAVING ENZYME, ISOFORM A-RELATED"/>
    <property type="match status" value="1"/>
</dbReference>
<feature type="disulfide bond" evidence="2">
    <location>
        <begin position="111"/>
        <end position="118"/>
    </location>
</feature>
<dbReference type="EMBL" id="BMAT01009853">
    <property type="protein sequence ID" value="GFS14857.1"/>
    <property type="molecule type" value="Genomic_DNA"/>
</dbReference>
<dbReference type="InterPro" id="IPR033121">
    <property type="entry name" value="PEPTIDASE_A1"/>
</dbReference>
<evidence type="ECO:0000313" key="5">
    <source>
        <dbReference type="EMBL" id="GFS14857.1"/>
    </source>
</evidence>